<dbReference type="InterPro" id="IPR019369">
    <property type="entry name" value="Efm5/EEF1AKMT1"/>
</dbReference>
<name>A0A8X7W9I8_BRACI</name>
<keyword evidence="4" id="KW-0808">Transferase</keyword>
<evidence type="ECO:0000256" key="3">
    <source>
        <dbReference type="ARBA" id="ARBA00022603"/>
    </source>
</evidence>
<dbReference type="Proteomes" id="UP000886595">
    <property type="component" value="Unassembled WGS sequence"/>
</dbReference>
<dbReference type="GO" id="GO:0032259">
    <property type="term" value="P:methylation"/>
    <property type="evidence" value="ECO:0007669"/>
    <property type="project" value="UniProtKB-KW"/>
</dbReference>
<dbReference type="EMBL" id="JAAMPC010000002">
    <property type="protein sequence ID" value="KAG2325534.1"/>
    <property type="molecule type" value="Genomic_DNA"/>
</dbReference>
<evidence type="ECO:0000256" key="1">
    <source>
        <dbReference type="ARBA" id="ARBA00004496"/>
    </source>
</evidence>
<dbReference type="PANTHER" id="PTHR13200:SF0">
    <property type="entry name" value="EEF1A LYSINE METHYLTRANSFERASE 1"/>
    <property type="match status" value="1"/>
</dbReference>
<dbReference type="GO" id="GO:0016279">
    <property type="term" value="F:protein-lysine N-methyltransferase activity"/>
    <property type="evidence" value="ECO:0007669"/>
    <property type="project" value="InterPro"/>
</dbReference>
<dbReference type="AlphaFoldDB" id="A0A8X7W9I8"/>
<accession>A0A8X7W9I8</accession>
<protein>
    <submittedName>
        <fullName evidence="5">Uncharacterized protein</fullName>
    </submittedName>
</protein>
<keyword evidence="2" id="KW-0963">Cytoplasm</keyword>
<sequence>MSKHDIDVEDDDLLVLTSQALAALLKFLSDQNKTVAGEDDSDKKVELVPEDWRLSQFWYEPETAETVAEEEATLSSRFSKCRVACTACPTLYVYVKYRIGYAKMLILLMMSEKRSKSPYAVAGVGYEA</sequence>
<dbReference type="OrthoDB" id="206354at2759"/>
<evidence type="ECO:0000313" key="5">
    <source>
        <dbReference type="EMBL" id="KAG2325534.1"/>
    </source>
</evidence>
<dbReference type="GO" id="GO:0005737">
    <property type="term" value="C:cytoplasm"/>
    <property type="evidence" value="ECO:0007669"/>
    <property type="project" value="UniProtKB-SubCell"/>
</dbReference>
<evidence type="ECO:0000313" key="6">
    <source>
        <dbReference type="Proteomes" id="UP000886595"/>
    </source>
</evidence>
<keyword evidence="3" id="KW-0489">Methyltransferase</keyword>
<dbReference type="PANTHER" id="PTHR13200">
    <property type="entry name" value="EEF1A LYSINE METHYLTRANSFERASE 1"/>
    <property type="match status" value="1"/>
</dbReference>
<proteinExistence type="predicted"/>
<comment type="caution">
    <text evidence="5">The sequence shown here is derived from an EMBL/GenBank/DDBJ whole genome shotgun (WGS) entry which is preliminary data.</text>
</comment>
<evidence type="ECO:0000256" key="4">
    <source>
        <dbReference type="ARBA" id="ARBA00022679"/>
    </source>
</evidence>
<evidence type="ECO:0000256" key="2">
    <source>
        <dbReference type="ARBA" id="ARBA00022490"/>
    </source>
</evidence>
<dbReference type="InterPro" id="IPR041370">
    <property type="entry name" value="Mlase_EEF1AKMT1/ZCCHC4"/>
</dbReference>
<organism evidence="5 6">
    <name type="scientific">Brassica carinata</name>
    <name type="common">Ethiopian mustard</name>
    <name type="synonym">Abyssinian cabbage</name>
    <dbReference type="NCBI Taxonomy" id="52824"/>
    <lineage>
        <taxon>Eukaryota</taxon>
        <taxon>Viridiplantae</taxon>
        <taxon>Streptophyta</taxon>
        <taxon>Embryophyta</taxon>
        <taxon>Tracheophyta</taxon>
        <taxon>Spermatophyta</taxon>
        <taxon>Magnoliopsida</taxon>
        <taxon>eudicotyledons</taxon>
        <taxon>Gunneridae</taxon>
        <taxon>Pentapetalae</taxon>
        <taxon>rosids</taxon>
        <taxon>malvids</taxon>
        <taxon>Brassicales</taxon>
        <taxon>Brassicaceae</taxon>
        <taxon>Brassiceae</taxon>
        <taxon>Brassica</taxon>
    </lineage>
</organism>
<reference evidence="5 6" key="1">
    <citation type="submission" date="2020-02" db="EMBL/GenBank/DDBJ databases">
        <authorList>
            <person name="Ma Q."/>
            <person name="Huang Y."/>
            <person name="Song X."/>
            <person name="Pei D."/>
        </authorList>
    </citation>
    <scope>NUCLEOTIDE SEQUENCE [LARGE SCALE GENOMIC DNA]</scope>
    <source>
        <strain evidence="5">Sxm20200214</strain>
        <tissue evidence="5">Leaf</tissue>
    </source>
</reference>
<keyword evidence="6" id="KW-1185">Reference proteome</keyword>
<comment type="subcellular location">
    <subcellularLocation>
        <location evidence="1">Cytoplasm</location>
    </subcellularLocation>
</comment>
<gene>
    <name evidence="5" type="ORF">Bca52824_008262</name>
</gene>
<dbReference type="Pfam" id="PF10237">
    <property type="entry name" value="N6-adenineMlase"/>
    <property type="match status" value="1"/>
</dbReference>